<dbReference type="OrthoDB" id="542841at2759"/>
<proteinExistence type="predicted"/>
<evidence type="ECO:0000313" key="3">
    <source>
        <dbReference type="EMBL" id="KAA8547046.1"/>
    </source>
</evidence>
<dbReference type="PANTHER" id="PTHR46354">
    <property type="entry name" value="DOG1 DOMAIN-CONTAINING PROTEIN"/>
    <property type="match status" value="1"/>
</dbReference>
<evidence type="ECO:0000256" key="1">
    <source>
        <dbReference type="SAM" id="MobiDB-lite"/>
    </source>
</evidence>
<evidence type="ECO:0000259" key="2">
    <source>
        <dbReference type="PROSITE" id="PS51806"/>
    </source>
</evidence>
<dbReference type="PANTHER" id="PTHR46354:SF4">
    <property type="entry name" value="PROTEIN DOG1-LIKE 3"/>
    <property type="match status" value="1"/>
</dbReference>
<dbReference type="GO" id="GO:0006351">
    <property type="term" value="P:DNA-templated transcription"/>
    <property type="evidence" value="ECO:0007669"/>
    <property type="project" value="InterPro"/>
</dbReference>
<name>A0A5J5BWL7_9ASTE</name>
<dbReference type="InterPro" id="IPR051886">
    <property type="entry name" value="Seed_Dev/Stress_Resp_Reg"/>
</dbReference>
<organism evidence="3 4">
    <name type="scientific">Nyssa sinensis</name>
    <dbReference type="NCBI Taxonomy" id="561372"/>
    <lineage>
        <taxon>Eukaryota</taxon>
        <taxon>Viridiplantae</taxon>
        <taxon>Streptophyta</taxon>
        <taxon>Embryophyta</taxon>
        <taxon>Tracheophyta</taxon>
        <taxon>Spermatophyta</taxon>
        <taxon>Magnoliopsida</taxon>
        <taxon>eudicotyledons</taxon>
        <taxon>Gunneridae</taxon>
        <taxon>Pentapetalae</taxon>
        <taxon>asterids</taxon>
        <taxon>Cornales</taxon>
        <taxon>Nyssaceae</taxon>
        <taxon>Nyssa</taxon>
    </lineage>
</organism>
<sequence length="263" mass="29748">MSVRPDNTTYMAPAIRNGESFHTFYECWLVEQNQYLQQLVSASKTYQDSSSTSIESTQESQERVLRPLIDTVVQHYEHYYQAKSSSAKLDVLAMFTPSWRSTLEDAFLWIGGWRPSMAFHLLYSKSGLQLETQLAELIQGLSTGDLSDLSPSQLIQVDVLQRKTIREEKDTTEKMAKHQETVADPSMVDLTHVVSELVRSGEAGQEEGGIEDQVESTIAPKESGLEMILQRADDLRLRTLKERDARNHGDDRGPIQRHGSITT</sequence>
<feature type="compositionally biased region" description="Basic and acidic residues" evidence="1">
    <location>
        <begin position="240"/>
        <end position="254"/>
    </location>
</feature>
<accession>A0A5J5BWL7</accession>
<dbReference type="PROSITE" id="PS51806">
    <property type="entry name" value="DOG1"/>
    <property type="match status" value="1"/>
</dbReference>
<reference evidence="3 4" key="1">
    <citation type="submission" date="2019-09" db="EMBL/GenBank/DDBJ databases">
        <title>A chromosome-level genome assembly of the Chinese tupelo Nyssa sinensis.</title>
        <authorList>
            <person name="Yang X."/>
            <person name="Kang M."/>
            <person name="Yang Y."/>
            <person name="Xiong H."/>
            <person name="Wang M."/>
            <person name="Zhang Z."/>
            <person name="Wang Z."/>
            <person name="Wu H."/>
            <person name="Ma T."/>
            <person name="Liu J."/>
            <person name="Xi Z."/>
        </authorList>
    </citation>
    <scope>NUCLEOTIDE SEQUENCE [LARGE SCALE GENOMIC DNA]</scope>
    <source>
        <strain evidence="3">J267</strain>
        <tissue evidence="3">Leaf</tissue>
    </source>
</reference>
<keyword evidence="4" id="KW-1185">Reference proteome</keyword>
<feature type="region of interest" description="Disordered" evidence="1">
    <location>
        <begin position="240"/>
        <end position="263"/>
    </location>
</feature>
<gene>
    <name evidence="3" type="ORF">F0562_003475</name>
</gene>
<protein>
    <recommendedName>
        <fullName evidence="2">DOG1 domain-containing protein</fullName>
    </recommendedName>
</protein>
<dbReference type="InterPro" id="IPR025422">
    <property type="entry name" value="TGA_domain"/>
</dbReference>
<dbReference type="GO" id="GO:0043565">
    <property type="term" value="F:sequence-specific DNA binding"/>
    <property type="evidence" value="ECO:0007669"/>
    <property type="project" value="InterPro"/>
</dbReference>
<evidence type="ECO:0000313" key="4">
    <source>
        <dbReference type="Proteomes" id="UP000325577"/>
    </source>
</evidence>
<dbReference type="EMBL" id="CM018032">
    <property type="protein sequence ID" value="KAA8547046.1"/>
    <property type="molecule type" value="Genomic_DNA"/>
</dbReference>
<feature type="domain" description="DOG1" evidence="2">
    <location>
        <begin position="18"/>
        <end position="263"/>
    </location>
</feature>
<dbReference type="Proteomes" id="UP000325577">
    <property type="component" value="Linkage Group LG1"/>
</dbReference>
<dbReference type="AlphaFoldDB" id="A0A5J5BWL7"/>
<dbReference type="Pfam" id="PF14144">
    <property type="entry name" value="DOG1"/>
    <property type="match status" value="1"/>
</dbReference>